<evidence type="ECO:0000256" key="1">
    <source>
        <dbReference type="SAM" id="Coils"/>
    </source>
</evidence>
<gene>
    <name evidence="3" type="ORF">Q6A51_03440</name>
</gene>
<accession>A0ABT9CJZ9</accession>
<keyword evidence="2" id="KW-0812">Transmembrane</keyword>
<sequence length="224" mass="25502">MSLPDVQELDQRAHAHELVRLFQLAENKIKLVENLNGELSIPAINELRYAGYHMAQYLAGTGEAPETQLSKAENHCKRAIYDAVEAGIINQLELIKKFQNDFAGVAIKDVIPHYSDLRKRIKAAQKLLSKSKEEKQKRADYYEECSAHLENLRITYEELEDNRDDLVRQLTKTNREVRNYFMMGATLLVCTVAMIYAMLGYHKPLAEPTIALQHPPAPAEVAKP</sequence>
<dbReference type="EMBL" id="JAUQOO010000002">
    <property type="protein sequence ID" value="MDO7925815.1"/>
    <property type="molecule type" value="Genomic_DNA"/>
</dbReference>
<name>A0ABT9CJZ9_9PSED</name>
<proteinExistence type="predicted"/>
<comment type="caution">
    <text evidence="3">The sequence shown here is derived from an EMBL/GenBank/DDBJ whole genome shotgun (WGS) entry which is preliminary data.</text>
</comment>
<feature type="coiled-coil region" evidence="1">
    <location>
        <begin position="114"/>
        <end position="176"/>
    </location>
</feature>
<organism evidence="3 4">
    <name type="scientific">Pseudomonas serbiensis</name>
    <dbReference type="NCBI Taxonomy" id="3064350"/>
    <lineage>
        <taxon>Bacteria</taxon>
        <taxon>Pseudomonadati</taxon>
        <taxon>Pseudomonadota</taxon>
        <taxon>Gammaproteobacteria</taxon>
        <taxon>Pseudomonadales</taxon>
        <taxon>Pseudomonadaceae</taxon>
        <taxon>Pseudomonas</taxon>
    </lineage>
</organism>
<keyword evidence="1" id="KW-0175">Coiled coil</keyword>
<keyword evidence="2" id="KW-0472">Membrane</keyword>
<evidence type="ECO:0000313" key="4">
    <source>
        <dbReference type="Proteomes" id="UP001223016"/>
    </source>
</evidence>
<dbReference type="Proteomes" id="UP001223016">
    <property type="component" value="Unassembled WGS sequence"/>
</dbReference>
<evidence type="ECO:0000313" key="3">
    <source>
        <dbReference type="EMBL" id="MDO7925815.1"/>
    </source>
</evidence>
<feature type="transmembrane region" description="Helical" evidence="2">
    <location>
        <begin position="180"/>
        <end position="199"/>
    </location>
</feature>
<protein>
    <submittedName>
        <fullName evidence="3">Uncharacterized protein</fullName>
    </submittedName>
</protein>
<dbReference type="RefSeq" id="WP_304574136.1">
    <property type="nucleotide sequence ID" value="NZ_JAUQOO010000002.1"/>
</dbReference>
<evidence type="ECO:0000256" key="2">
    <source>
        <dbReference type="SAM" id="Phobius"/>
    </source>
</evidence>
<keyword evidence="2" id="KW-1133">Transmembrane helix</keyword>
<reference evidence="3 4" key="1">
    <citation type="submission" date="2023-07" db="EMBL/GenBank/DDBJ databases">
        <title>Identification of four novel Pseudomonas species associated with bacterial leaf spot of cucurbits.</title>
        <authorList>
            <person name="Fullem K.R."/>
        </authorList>
    </citation>
    <scope>NUCLEOTIDE SEQUENCE [LARGE SCALE GENOMIC DNA]</scope>
    <source>
        <strain evidence="3 4">KFB 138</strain>
    </source>
</reference>
<keyword evidence="4" id="KW-1185">Reference proteome</keyword>